<evidence type="ECO:0000313" key="3">
    <source>
        <dbReference type="Proteomes" id="UP000015105"/>
    </source>
</evidence>
<dbReference type="Proteomes" id="UP000015105">
    <property type="component" value="Chromosome 3D"/>
</dbReference>
<reference evidence="2" key="4">
    <citation type="submission" date="2019-03" db="UniProtKB">
        <authorList>
            <consortium name="EnsemblPlants"/>
        </authorList>
    </citation>
    <scope>IDENTIFICATION</scope>
</reference>
<evidence type="ECO:0000256" key="1">
    <source>
        <dbReference type="SAM" id="Phobius"/>
    </source>
</evidence>
<reference evidence="2" key="5">
    <citation type="journal article" date="2021" name="G3 (Bethesda)">
        <title>Aegilops tauschii genome assembly Aet v5.0 features greater sequence contiguity and improved annotation.</title>
        <authorList>
            <person name="Wang L."/>
            <person name="Zhu T."/>
            <person name="Rodriguez J.C."/>
            <person name="Deal K.R."/>
            <person name="Dubcovsky J."/>
            <person name="McGuire P.E."/>
            <person name="Lux T."/>
            <person name="Spannagl M."/>
            <person name="Mayer K.F.X."/>
            <person name="Baldrich P."/>
            <person name="Meyers B.C."/>
            <person name="Huo N."/>
            <person name="Gu Y.Q."/>
            <person name="Zhou H."/>
            <person name="Devos K.M."/>
            <person name="Bennetzen J.L."/>
            <person name="Unver T."/>
            <person name="Budak H."/>
            <person name="Gulick P.J."/>
            <person name="Galiba G."/>
            <person name="Kalapos B."/>
            <person name="Nelson D.R."/>
            <person name="Li P."/>
            <person name="You F.M."/>
            <person name="Luo M.C."/>
            <person name="Dvorak J."/>
        </authorList>
    </citation>
    <scope>NUCLEOTIDE SEQUENCE [LARGE SCALE GENOMIC DNA]</scope>
    <source>
        <strain evidence="2">cv. AL8/78</strain>
    </source>
</reference>
<dbReference type="AlphaFoldDB" id="A0A453FUI1"/>
<name>A0A453FUI1_AEGTS</name>
<proteinExistence type="predicted"/>
<accession>A0A453FUI1</accession>
<reference evidence="2" key="3">
    <citation type="journal article" date="2017" name="Nature">
        <title>Genome sequence of the progenitor of the wheat D genome Aegilops tauschii.</title>
        <authorList>
            <person name="Luo M.C."/>
            <person name="Gu Y.Q."/>
            <person name="Puiu D."/>
            <person name="Wang H."/>
            <person name="Twardziok S.O."/>
            <person name="Deal K.R."/>
            <person name="Huo N."/>
            <person name="Zhu T."/>
            <person name="Wang L."/>
            <person name="Wang Y."/>
            <person name="McGuire P.E."/>
            <person name="Liu S."/>
            <person name="Long H."/>
            <person name="Ramasamy R.K."/>
            <person name="Rodriguez J.C."/>
            <person name="Van S.L."/>
            <person name="Yuan L."/>
            <person name="Wang Z."/>
            <person name="Xia Z."/>
            <person name="Xiao L."/>
            <person name="Anderson O.D."/>
            <person name="Ouyang S."/>
            <person name="Liang Y."/>
            <person name="Zimin A.V."/>
            <person name="Pertea G."/>
            <person name="Qi P."/>
            <person name="Bennetzen J.L."/>
            <person name="Dai X."/>
            <person name="Dawson M.W."/>
            <person name="Muller H.G."/>
            <person name="Kugler K."/>
            <person name="Rivarola-Duarte L."/>
            <person name="Spannagl M."/>
            <person name="Mayer K.F.X."/>
            <person name="Lu F.H."/>
            <person name="Bevan M.W."/>
            <person name="Leroy P."/>
            <person name="Li P."/>
            <person name="You F.M."/>
            <person name="Sun Q."/>
            <person name="Liu Z."/>
            <person name="Lyons E."/>
            <person name="Wicker T."/>
            <person name="Salzberg S.L."/>
            <person name="Devos K.M."/>
            <person name="Dvorak J."/>
        </authorList>
    </citation>
    <scope>NUCLEOTIDE SEQUENCE [LARGE SCALE GENOMIC DNA]</scope>
    <source>
        <strain evidence="2">cv. AL8/78</strain>
    </source>
</reference>
<reference evidence="3" key="1">
    <citation type="journal article" date="2014" name="Science">
        <title>Ancient hybridizations among the ancestral genomes of bread wheat.</title>
        <authorList>
            <consortium name="International Wheat Genome Sequencing Consortium,"/>
            <person name="Marcussen T."/>
            <person name="Sandve S.R."/>
            <person name="Heier L."/>
            <person name="Spannagl M."/>
            <person name="Pfeifer M."/>
            <person name="Jakobsen K.S."/>
            <person name="Wulff B.B."/>
            <person name="Steuernagel B."/>
            <person name="Mayer K.F."/>
            <person name="Olsen O.A."/>
        </authorList>
    </citation>
    <scope>NUCLEOTIDE SEQUENCE [LARGE SCALE GENOMIC DNA]</scope>
    <source>
        <strain evidence="3">cv. AL8/78</strain>
    </source>
</reference>
<dbReference type="Gramene" id="AET3Gv20785100.3">
    <property type="protein sequence ID" value="AET3Gv20785100.3"/>
    <property type="gene ID" value="AET3Gv20785100"/>
</dbReference>
<keyword evidence="1" id="KW-0812">Transmembrane</keyword>
<feature type="transmembrane region" description="Helical" evidence="1">
    <location>
        <begin position="30"/>
        <end position="57"/>
    </location>
</feature>
<evidence type="ECO:0000313" key="2">
    <source>
        <dbReference type="EnsemblPlants" id="AET3Gv20785100.3"/>
    </source>
</evidence>
<keyword evidence="1" id="KW-1133">Transmembrane helix</keyword>
<organism evidence="2 3">
    <name type="scientific">Aegilops tauschii subsp. strangulata</name>
    <name type="common">Goatgrass</name>
    <dbReference type="NCBI Taxonomy" id="200361"/>
    <lineage>
        <taxon>Eukaryota</taxon>
        <taxon>Viridiplantae</taxon>
        <taxon>Streptophyta</taxon>
        <taxon>Embryophyta</taxon>
        <taxon>Tracheophyta</taxon>
        <taxon>Spermatophyta</taxon>
        <taxon>Magnoliopsida</taxon>
        <taxon>Liliopsida</taxon>
        <taxon>Poales</taxon>
        <taxon>Poaceae</taxon>
        <taxon>BOP clade</taxon>
        <taxon>Pooideae</taxon>
        <taxon>Triticodae</taxon>
        <taxon>Triticeae</taxon>
        <taxon>Triticinae</taxon>
        <taxon>Aegilops</taxon>
    </lineage>
</organism>
<keyword evidence="1" id="KW-0472">Membrane</keyword>
<protein>
    <submittedName>
        <fullName evidence="2">Uncharacterized protein</fullName>
    </submittedName>
</protein>
<keyword evidence="3" id="KW-1185">Reference proteome</keyword>
<sequence>YKHNSQFRLPFSTYSAISNISPINMLRSLLVWWSIGLESILCHTITSHFLLMCCPLLHG</sequence>
<dbReference type="EnsemblPlants" id="AET3Gv20785100.3">
    <property type="protein sequence ID" value="AET3Gv20785100.3"/>
    <property type="gene ID" value="AET3Gv20785100"/>
</dbReference>
<reference evidence="3" key="2">
    <citation type="journal article" date="2017" name="Nat. Plants">
        <title>The Aegilops tauschii genome reveals multiple impacts of transposons.</title>
        <authorList>
            <person name="Zhao G."/>
            <person name="Zou C."/>
            <person name="Li K."/>
            <person name="Wang K."/>
            <person name="Li T."/>
            <person name="Gao L."/>
            <person name="Zhang X."/>
            <person name="Wang H."/>
            <person name="Yang Z."/>
            <person name="Liu X."/>
            <person name="Jiang W."/>
            <person name="Mao L."/>
            <person name="Kong X."/>
            <person name="Jiao Y."/>
            <person name="Jia J."/>
        </authorList>
    </citation>
    <scope>NUCLEOTIDE SEQUENCE [LARGE SCALE GENOMIC DNA]</scope>
    <source>
        <strain evidence="3">cv. AL8/78</strain>
    </source>
</reference>